<dbReference type="GeneID" id="95984318"/>
<accession>A0ABR3Q3S4</accession>
<feature type="region of interest" description="Disordered" evidence="1">
    <location>
        <begin position="113"/>
        <end position="134"/>
    </location>
</feature>
<dbReference type="Proteomes" id="UP001565368">
    <property type="component" value="Unassembled WGS sequence"/>
</dbReference>
<evidence type="ECO:0000256" key="1">
    <source>
        <dbReference type="SAM" id="MobiDB-lite"/>
    </source>
</evidence>
<feature type="compositionally biased region" description="Basic and acidic residues" evidence="1">
    <location>
        <begin position="14"/>
        <end position="23"/>
    </location>
</feature>
<protein>
    <submittedName>
        <fullName evidence="2">Uncharacterized protein</fullName>
    </submittedName>
</protein>
<evidence type="ECO:0000313" key="3">
    <source>
        <dbReference type="Proteomes" id="UP001565368"/>
    </source>
</evidence>
<reference evidence="2 3" key="1">
    <citation type="submission" date="2023-08" db="EMBL/GenBank/DDBJ databases">
        <title>Annotated Genome Sequence of Vanrija albida AlHP1.</title>
        <authorList>
            <person name="Herzog R."/>
        </authorList>
    </citation>
    <scope>NUCLEOTIDE SEQUENCE [LARGE SCALE GENOMIC DNA]</scope>
    <source>
        <strain evidence="2 3">AlHP1</strain>
    </source>
</reference>
<dbReference type="EMBL" id="JBBXJM010000003">
    <property type="protein sequence ID" value="KAL1409296.1"/>
    <property type="molecule type" value="Genomic_DNA"/>
</dbReference>
<gene>
    <name evidence="2" type="ORF">Q8F55_003275</name>
</gene>
<sequence>MAPIDRAIARKRAAREAKNKRAEAAAAAAAVPAAPAAGANGMPPVDPVKARQLAQLLRTVKSEEDMPNVIEQMSKIVDSDPVLGAMLMAEMGRAVEQQQALAAAAGADAGDVDGEVPQIAEGSSSGKAPVSKSADQAAAMADNIADLILQESEQPAKTEAQLAEDLD</sequence>
<feature type="region of interest" description="Disordered" evidence="1">
    <location>
        <begin position="1"/>
        <end position="46"/>
    </location>
</feature>
<name>A0ABR3Q3S4_9TREE</name>
<proteinExistence type="predicted"/>
<dbReference type="RefSeq" id="XP_069209240.1">
    <property type="nucleotide sequence ID" value="XM_069351822.1"/>
</dbReference>
<evidence type="ECO:0000313" key="2">
    <source>
        <dbReference type="EMBL" id="KAL1409296.1"/>
    </source>
</evidence>
<keyword evidence="3" id="KW-1185">Reference proteome</keyword>
<feature type="compositionally biased region" description="Low complexity" evidence="1">
    <location>
        <begin position="24"/>
        <end position="41"/>
    </location>
</feature>
<comment type="caution">
    <text evidence="2">The sequence shown here is derived from an EMBL/GenBank/DDBJ whole genome shotgun (WGS) entry which is preliminary data.</text>
</comment>
<organism evidence="2 3">
    <name type="scientific">Vanrija albida</name>
    <dbReference type="NCBI Taxonomy" id="181172"/>
    <lineage>
        <taxon>Eukaryota</taxon>
        <taxon>Fungi</taxon>
        <taxon>Dikarya</taxon>
        <taxon>Basidiomycota</taxon>
        <taxon>Agaricomycotina</taxon>
        <taxon>Tremellomycetes</taxon>
        <taxon>Trichosporonales</taxon>
        <taxon>Trichosporonaceae</taxon>
        <taxon>Vanrija</taxon>
    </lineage>
</organism>